<organism evidence="2 3">
    <name type="scientific">Oxyplasma meridianum</name>
    <dbReference type="NCBI Taxonomy" id="3073602"/>
    <lineage>
        <taxon>Archaea</taxon>
        <taxon>Methanobacteriati</taxon>
        <taxon>Thermoplasmatota</taxon>
        <taxon>Thermoplasmata</taxon>
        <taxon>Thermoplasmatales</taxon>
        <taxon>Thermoplasmataceae</taxon>
        <taxon>Oxyplasma</taxon>
    </lineage>
</organism>
<feature type="transmembrane region" description="Helical" evidence="1">
    <location>
        <begin position="81"/>
        <end position="101"/>
    </location>
</feature>
<feature type="transmembrane region" description="Helical" evidence="1">
    <location>
        <begin position="121"/>
        <end position="141"/>
    </location>
</feature>
<dbReference type="RefSeq" id="WP_393970804.1">
    <property type="nucleotide sequence ID" value="NZ_CP133772.1"/>
</dbReference>
<keyword evidence="3" id="KW-1185">Reference proteome</keyword>
<keyword evidence="1" id="KW-1133">Transmembrane helix</keyword>
<feature type="transmembrane region" description="Helical" evidence="1">
    <location>
        <begin position="6"/>
        <end position="26"/>
    </location>
</feature>
<evidence type="ECO:0000313" key="2">
    <source>
        <dbReference type="EMBL" id="WYY00467.1"/>
    </source>
</evidence>
<dbReference type="GeneID" id="95967775"/>
<evidence type="ECO:0000256" key="1">
    <source>
        <dbReference type="SAM" id="Phobius"/>
    </source>
</evidence>
<dbReference type="KEGG" id="omr:OXIME_001038"/>
<evidence type="ECO:0008006" key="4">
    <source>
        <dbReference type="Google" id="ProtNLM"/>
    </source>
</evidence>
<sequence>MFDFKAIFQFIPQMIIATVVAGYFIYEMDKKKLPKPDFILSKTPPPPVDEKDLIVESEQHGHRFVQTTPFHPKLLEKEETALFMGILAASMALWTGLFLAFTPLSLVKIFVPARSNFFDSIIIVLLAVLFAITFVSLYSIYMKKDMKRIIIGEAVSIIVFFVVTYFPSFRWFSSLSLLIKIVVIYFYALGMVFLIYGLLNVKSLEKKLSIFLYGSICTYGLFAALLFSDLFIKFKS</sequence>
<protein>
    <recommendedName>
        <fullName evidence="4">Yip1 domain-containing protein</fullName>
    </recommendedName>
</protein>
<feature type="transmembrane region" description="Helical" evidence="1">
    <location>
        <begin position="211"/>
        <end position="232"/>
    </location>
</feature>
<dbReference type="EMBL" id="CP133772">
    <property type="protein sequence ID" value="WYY00467.1"/>
    <property type="molecule type" value="Genomic_DNA"/>
</dbReference>
<reference evidence="2 3" key="1">
    <citation type="submission" date="2023-09" db="EMBL/GenBank/DDBJ databases">
        <authorList>
            <person name="Golyshina O.V."/>
            <person name="Lunev E.A."/>
            <person name="Bargiela R."/>
            <person name="Gaines M.C."/>
            <person name="Daum B."/>
            <person name="Bale N.J."/>
            <person name="Koenen M."/>
            <person name="Sinninghe Damst J.S."/>
            <person name="Yakimov M."/>
            <person name="Golyshin P.N."/>
        </authorList>
    </citation>
    <scope>NUCLEOTIDE SEQUENCE [LARGE SCALE GENOMIC DNA]</scope>
    <source>
        <strain evidence="2 3">M1</strain>
    </source>
</reference>
<proteinExistence type="predicted"/>
<keyword evidence="1" id="KW-0472">Membrane</keyword>
<dbReference type="AlphaFoldDB" id="A0AAX4NHX9"/>
<gene>
    <name evidence="2" type="ORF">OXIME_001038</name>
</gene>
<name>A0AAX4NHX9_9ARCH</name>
<feature type="transmembrane region" description="Helical" evidence="1">
    <location>
        <begin position="178"/>
        <end position="199"/>
    </location>
</feature>
<keyword evidence="1" id="KW-0812">Transmembrane</keyword>
<dbReference type="Proteomes" id="UP001451606">
    <property type="component" value="Chromosome"/>
</dbReference>
<feature type="transmembrane region" description="Helical" evidence="1">
    <location>
        <begin position="148"/>
        <end position="166"/>
    </location>
</feature>
<accession>A0AAX4NHX9</accession>
<evidence type="ECO:0000313" key="3">
    <source>
        <dbReference type="Proteomes" id="UP001451606"/>
    </source>
</evidence>